<comment type="caution">
    <text evidence="2">The sequence shown here is derived from an EMBL/GenBank/DDBJ whole genome shotgun (WGS) entry which is preliminary data.</text>
</comment>
<accession>A0AAD4SX11</accession>
<dbReference type="EMBL" id="JAJJMB010008202">
    <property type="protein sequence ID" value="KAI3925030.1"/>
    <property type="molecule type" value="Genomic_DNA"/>
</dbReference>
<proteinExistence type="predicted"/>
<feature type="chain" id="PRO_5041933320" description="Neprosin activation peptide domain-containing protein" evidence="1">
    <location>
        <begin position="26"/>
        <end position="72"/>
    </location>
</feature>
<dbReference type="AlphaFoldDB" id="A0AAD4SX11"/>
<name>A0AAD4SX11_9MAGN</name>
<reference evidence="2" key="1">
    <citation type="submission" date="2022-04" db="EMBL/GenBank/DDBJ databases">
        <title>A functionally conserved STORR gene fusion in Papaver species that diverged 16.8 million years ago.</title>
        <authorList>
            <person name="Catania T."/>
        </authorList>
    </citation>
    <scope>NUCLEOTIDE SEQUENCE</scope>
    <source>
        <strain evidence="2">S-188037</strain>
    </source>
</reference>
<organism evidence="2 3">
    <name type="scientific">Papaver atlanticum</name>
    <dbReference type="NCBI Taxonomy" id="357466"/>
    <lineage>
        <taxon>Eukaryota</taxon>
        <taxon>Viridiplantae</taxon>
        <taxon>Streptophyta</taxon>
        <taxon>Embryophyta</taxon>
        <taxon>Tracheophyta</taxon>
        <taxon>Spermatophyta</taxon>
        <taxon>Magnoliopsida</taxon>
        <taxon>Ranunculales</taxon>
        <taxon>Papaveraceae</taxon>
        <taxon>Papaveroideae</taxon>
        <taxon>Papaver</taxon>
    </lineage>
</organism>
<evidence type="ECO:0000313" key="2">
    <source>
        <dbReference type="EMBL" id="KAI3925030.1"/>
    </source>
</evidence>
<sequence>MSKFMNLAWWLLILTIFINEDPIEGRTIMNAMKDKAIVKTIKVGTNEIIDCYDIYRQPSLNHPLLRNHTIQV</sequence>
<keyword evidence="3" id="KW-1185">Reference proteome</keyword>
<evidence type="ECO:0000256" key="1">
    <source>
        <dbReference type="SAM" id="SignalP"/>
    </source>
</evidence>
<protein>
    <recommendedName>
        <fullName evidence="4">Neprosin activation peptide domain-containing protein</fullName>
    </recommendedName>
</protein>
<feature type="signal peptide" evidence="1">
    <location>
        <begin position="1"/>
        <end position="25"/>
    </location>
</feature>
<gene>
    <name evidence="2" type="ORF">MKW98_009680</name>
</gene>
<keyword evidence="1" id="KW-0732">Signal</keyword>
<evidence type="ECO:0000313" key="3">
    <source>
        <dbReference type="Proteomes" id="UP001202328"/>
    </source>
</evidence>
<evidence type="ECO:0008006" key="4">
    <source>
        <dbReference type="Google" id="ProtNLM"/>
    </source>
</evidence>
<dbReference type="Proteomes" id="UP001202328">
    <property type="component" value="Unassembled WGS sequence"/>
</dbReference>